<dbReference type="KEGG" id="nsl:BOX37_32135"/>
<sequence>MRRFASTAAAGILAAVPIGVLAAPATATTMNCMYTGPVVGHPGMQYICYVHHDNGRREVFYAPGPSARP</sequence>
<keyword evidence="3" id="KW-1185">Reference proteome</keyword>
<gene>
    <name evidence="2" type="ORF">BOX37_32135</name>
</gene>
<feature type="chain" id="PRO_5012227270" description="Secreted protein" evidence="1">
    <location>
        <begin position="23"/>
        <end position="69"/>
    </location>
</feature>
<dbReference type="EMBL" id="CP018082">
    <property type="protein sequence ID" value="APE37812.1"/>
    <property type="molecule type" value="Genomic_DNA"/>
</dbReference>
<accession>A0A1J0W0G9</accession>
<name>A0A1J0W0G9_9NOCA</name>
<organism evidence="2 3">
    <name type="scientific">Nocardia mangyaensis</name>
    <dbReference type="NCBI Taxonomy" id="2213200"/>
    <lineage>
        <taxon>Bacteria</taxon>
        <taxon>Bacillati</taxon>
        <taxon>Actinomycetota</taxon>
        <taxon>Actinomycetes</taxon>
        <taxon>Mycobacteriales</taxon>
        <taxon>Nocardiaceae</taxon>
        <taxon>Nocardia</taxon>
    </lineage>
</organism>
<reference evidence="2" key="1">
    <citation type="submission" date="2016-11" db="EMBL/GenBank/DDBJ databases">
        <authorList>
            <person name="Jaros S."/>
            <person name="Januszkiewicz K."/>
            <person name="Wedrychowicz H."/>
        </authorList>
    </citation>
    <scope>NUCLEOTIDE SEQUENCE [LARGE SCALE GENOMIC DNA]</scope>
    <source>
        <strain evidence="2">Y48</strain>
    </source>
</reference>
<evidence type="ECO:0000313" key="3">
    <source>
        <dbReference type="Proteomes" id="UP000183810"/>
    </source>
</evidence>
<dbReference type="Proteomes" id="UP000183810">
    <property type="component" value="Chromosome"/>
</dbReference>
<feature type="signal peptide" evidence="1">
    <location>
        <begin position="1"/>
        <end position="22"/>
    </location>
</feature>
<protein>
    <recommendedName>
        <fullName evidence="4">Secreted protein</fullName>
    </recommendedName>
</protein>
<evidence type="ECO:0008006" key="4">
    <source>
        <dbReference type="Google" id="ProtNLM"/>
    </source>
</evidence>
<proteinExistence type="predicted"/>
<dbReference type="AlphaFoldDB" id="A0A1J0W0G9"/>
<evidence type="ECO:0000313" key="2">
    <source>
        <dbReference type="EMBL" id="APE37812.1"/>
    </source>
</evidence>
<keyword evidence="1" id="KW-0732">Signal</keyword>
<evidence type="ECO:0000256" key="1">
    <source>
        <dbReference type="SAM" id="SignalP"/>
    </source>
</evidence>